<organism evidence="8 10">
    <name type="scientific">Roseibium polysiphoniae</name>
    <dbReference type="NCBI Taxonomy" id="2571221"/>
    <lineage>
        <taxon>Bacteria</taxon>
        <taxon>Pseudomonadati</taxon>
        <taxon>Pseudomonadota</taxon>
        <taxon>Alphaproteobacteria</taxon>
        <taxon>Hyphomicrobiales</taxon>
        <taxon>Stappiaceae</taxon>
        <taxon>Roseibium</taxon>
    </lineage>
</organism>
<reference evidence="8" key="3">
    <citation type="journal article" date="2021" name="Microorganisms">
        <title>Bacterial Dimethylsulfoniopropionate Biosynthesis in the East China Sea.</title>
        <authorList>
            <person name="Liu J."/>
            <person name="Zhang Y."/>
            <person name="Liu J."/>
            <person name="Zhong H."/>
            <person name="Williams B.T."/>
            <person name="Zheng Y."/>
            <person name="Curson A.R.J."/>
            <person name="Sun C."/>
            <person name="Sun H."/>
            <person name="Song D."/>
            <person name="Wagner Mackenzie B."/>
            <person name="Bermejo Martinez A."/>
            <person name="Todd J.D."/>
            <person name="Zhang X.H."/>
        </authorList>
    </citation>
    <scope>NUCLEOTIDE SEQUENCE</scope>
    <source>
        <strain evidence="8">AESS21</strain>
    </source>
</reference>
<evidence type="ECO:0000256" key="5">
    <source>
        <dbReference type="ARBA" id="ARBA00023136"/>
    </source>
</evidence>
<keyword evidence="4" id="KW-0808">Transferase</keyword>
<proteinExistence type="predicted"/>
<evidence type="ECO:0000256" key="2">
    <source>
        <dbReference type="ARBA" id="ARBA00022475"/>
    </source>
</evidence>
<accession>A0A927KC63</accession>
<keyword evidence="3" id="KW-0328">Glycosyltransferase</keyword>
<dbReference type="GO" id="GO:0005886">
    <property type="term" value="C:plasma membrane"/>
    <property type="evidence" value="ECO:0007669"/>
    <property type="project" value="UniProtKB-SubCell"/>
</dbReference>
<evidence type="ECO:0000313" key="10">
    <source>
        <dbReference type="Proteomes" id="UP000705379"/>
    </source>
</evidence>
<dbReference type="EMBL" id="QTKU01000003">
    <property type="protein sequence ID" value="MBS8261323.1"/>
    <property type="molecule type" value="Genomic_DNA"/>
</dbReference>
<evidence type="ECO:0000313" key="7">
    <source>
        <dbReference type="EMBL" id="MBD8877968.1"/>
    </source>
</evidence>
<protein>
    <submittedName>
        <fullName evidence="8">Glycosyltransferase</fullName>
    </submittedName>
</protein>
<dbReference type="Pfam" id="PF00535">
    <property type="entry name" value="Glycos_transf_2"/>
    <property type="match status" value="1"/>
</dbReference>
<evidence type="ECO:0000256" key="4">
    <source>
        <dbReference type="ARBA" id="ARBA00022679"/>
    </source>
</evidence>
<dbReference type="InterPro" id="IPR029044">
    <property type="entry name" value="Nucleotide-diphossugar_trans"/>
</dbReference>
<name>A0A927KC63_9HYPH</name>
<evidence type="ECO:0000313" key="8">
    <source>
        <dbReference type="EMBL" id="MBS8261323.1"/>
    </source>
</evidence>
<dbReference type="PANTHER" id="PTHR43646:SF2">
    <property type="entry name" value="GLYCOSYLTRANSFERASE 2-LIKE DOMAIN-CONTAINING PROTEIN"/>
    <property type="match status" value="1"/>
</dbReference>
<reference evidence="8" key="1">
    <citation type="submission" date="2018-08" db="EMBL/GenBank/DDBJ databases">
        <authorList>
            <person name="Jin W."/>
            <person name="Wang H."/>
            <person name="Yang Y."/>
            <person name="Li M."/>
            <person name="Liu J."/>
        </authorList>
    </citation>
    <scope>NUCLEOTIDE SEQUENCE</scope>
    <source>
        <strain evidence="8">AESS21</strain>
    </source>
</reference>
<keyword evidence="2" id="KW-1003">Cell membrane</keyword>
<feature type="domain" description="Glycosyltransferase 2-like" evidence="6">
    <location>
        <begin position="3"/>
        <end position="122"/>
    </location>
</feature>
<reference evidence="7 9" key="2">
    <citation type="submission" date="2020-09" db="EMBL/GenBank/DDBJ databases">
        <title>The genome sequence of type strain Labrenzia polysiphoniae KACC 19711.</title>
        <authorList>
            <person name="Liu Y."/>
        </authorList>
    </citation>
    <scope>NUCLEOTIDE SEQUENCE [LARGE SCALE GENOMIC DNA]</scope>
    <source>
        <strain evidence="7 9">KACC 19711</strain>
    </source>
</reference>
<keyword evidence="9" id="KW-1185">Reference proteome</keyword>
<dbReference type="InterPro" id="IPR001173">
    <property type="entry name" value="Glyco_trans_2-like"/>
</dbReference>
<keyword evidence="5" id="KW-0472">Membrane</keyword>
<comment type="caution">
    <text evidence="8">The sequence shown here is derived from an EMBL/GenBank/DDBJ whole genome shotgun (WGS) entry which is preliminary data.</text>
</comment>
<evidence type="ECO:0000313" key="9">
    <source>
        <dbReference type="Proteomes" id="UP000615687"/>
    </source>
</evidence>
<dbReference type="EMBL" id="JACYXJ010000006">
    <property type="protein sequence ID" value="MBD8877968.1"/>
    <property type="molecule type" value="Genomic_DNA"/>
</dbReference>
<dbReference type="AlphaFoldDB" id="A0A927KC63"/>
<evidence type="ECO:0000259" key="6">
    <source>
        <dbReference type="Pfam" id="PF00535"/>
    </source>
</evidence>
<dbReference type="Proteomes" id="UP000705379">
    <property type="component" value="Unassembled WGS sequence"/>
</dbReference>
<dbReference type="SUPFAM" id="SSF53448">
    <property type="entry name" value="Nucleotide-diphospho-sugar transferases"/>
    <property type="match status" value="1"/>
</dbReference>
<dbReference type="Proteomes" id="UP000615687">
    <property type="component" value="Unassembled WGS sequence"/>
</dbReference>
<dbReference type="GO" id="GO:0016757">
    <property type="term" value="F:glycosyltransferase activity"/>
    <property type="evidence" value="ECO:0007669"/>
    <property type="project" value="UniProtKB-KW"/>
</dbReference>
<evidence type="ECO:0000256" key="3">
    <source>
        <dbReference type="ARBA" id="ARBA00022676"/>
    </source>
</evidence>
<dbReference type="PANTHER" id="PTHR43646">
    <property type="entry name" value="GLYCOSYLTRANSFERASE"/>
    <property type="match status" value="1"/>
</dbReference>
<comment type="subcellular location">
    <subcellularLocation>
        <location evidence="1">Cell membrane</location>
    </subcellularLocation>
</comment>
<evidence type="ECO:0000256" key="1">
    <source>
        <dbReference type="ARBA" id="ARBA00004236"/>
    </source>
</evidence>
<gene>
    <name evidence="8" type="ORF">DYI23_13955</name>
    <name evidence="7" type="ORF">IG617_16870</name>
</gene>
<dbReference type="Gene3D" id="3.90.550.10">
    <property type="entry name" value="Spore Coat Polysaccharide Biosynthesis Protein SpsA, Chain A"/>
    <property type="match status" value="1"/>
</dbReference>
<sequence>MISVIVPTLNSEADLAHCLAALVPAAAEGVVREVIVVDGGSSDNTERVADAAGCDWREVKGPRSERLAAGAQASRRGEWLLFLPADTVLEASWHHEVQNFIERAERAGSADKTAAAFKLRFEAFGMGARVSEFMAVVRSRFLGMPDGSQGLLISRRFYQSLGGYRPLREMEDLDLVKRIGGRRLVFLRSGAVCSGRGSEPGQSDSLISGFRKSVARFCVNTLRLPPKALLKLHG</sequence>
<dbReference type="RefSeq" id="WP_192110416.1">
    <property type="nucleotide sequence ID" value="NZ_JACYXJ010000006.1"/>
</dbReference>